<dbReference type="PANTHER" id="PTHR43917">
    <property type="match status" value="1"/>
</dbReference>
<proteinExistence type="predicted"/>
<sequence>MSLIFYFSPQSPPSRAVRSLLLLSKVVFQGKIVDLMKGEHKTPEYQYINPNQSLPALVDGELKLFESHAILKYIAIKKELTQFYPRDFRSRARVDCYLDWSQTGLDAIGTYTNQCFLFPMLMKKPVPQNKEQMYEDTIDTLKFFESIFLKGRYIQNQPSITIADLKCIADLTQLLLTGFDFNQFPKIRDYLQEMFSIPEIREAYTEYIDVIKNTKPNDSITYIISGIDKKQNWQINLYHHPFSSPSRAARTTLLHSGVEYNEKIIYIQKGQNKTPEYQAINPNESLPAIQDGNLSLFESGAIMKYVAQKFKLYNLYPFNFQTKAQVDQYLDFHITEMQSLTKYAFSCFIGPTLMKLPIPSNKEQQLKDVKGTLEFFVKIFLNKGNWAYINGSSIPTLADIKVCCDLAQLFITDFPFEHILGLDTYIQRVFQMPEMKKSHREYFQFLQSQKIGKFALQITQILDSIRPKEKLTLYYNFVSPPSKAVKSLLKMAYINFTEKDIDIQGGENTRPPYNIINPNQSLPAITYGNFNLFESHAIMKFICIQFNLTDFYPNYPLRSKIDSFLDFHHTGFKSLTLYSMDFFFGPKFMKKQMPNNKQERLREINELLQFFIDTFLGGGHYKYIMASRTPTIADLTFIAEISGLFFVDFDFTPFPSLKNYLRNLFENRQIRDTYSKYFLVARFMTSSMNPYISSIVKGTKEGENACCELI</sequence>
<dbReference type="FunFam" id="3.40.30.10:FF:000202">
    <property type="entry name" value="glutathione S-transferase 1"/>
    <property type="match status" value="2"/>
</dbReference>
<feature type="domain" description="GST C-terminal" evidence="4">
    <location>
        <begin position="87"/>
        <end position="223"/>
    </location>
</feature>
<dbReference type="Pfam" id="PF02798">
    <property type="entry name" value="GST_N"/>
    <property type="match status" value="3"/>
</dbReference>
<accession>A0A8S1MPD5</accession>
<comment type="caution">
    <text evidence="5">The sequence shown here is derived from an EMBL/GenBank/DDBJ whole genome shotgun (WGS) entry which is preliminary data.</text>
</comment>
<name>A0A8S1MPD5_9CILI</name>
<dbReference type="SFLD" id="SFLDG00358">
    <property type="entry name" value="Main_(cytGST)"/>
    <property type="match status" value="2"/>
</dbReference>
<dbReference type="PANTHER" id="PTHR43917:SF8">
    <property type="entry name" value="GH16740P-RELATED"/>
    <property type="match status" value="1"/>
</dbReference>
<dbReference type="InterPro" id="IPR040079">
    <property type="entry name" value="Glutathione_S-Trfase"/>
</dbReference>
<feature type="domain" description="GST N-terminal" evidence="3">
    <location>
        <begin position="233"/>
        <end position="314"/>
    </location>
</feature>
<evidence type="ECO:0000256" key="1">
    <source>
        <dbReference type="ARBA" id="ARBA00004496"/>
    </source>
</evidence>
<feature type="domain" description="GST N-terminal" evidence="3">
    <location>
        <begin position="469"/>
        <end position="550"/>
    </location>
</feature>
<organism evidence="5 6">
    <name type="scientific">Paramecium sonneborni</name>
    <dbReference type="NCBI Taxonomy" id="65129"/>
    <lineage>
        <taxon>Eukaryota</taxon>
        <taxon>Sar</taxon>
        <taxon>Alveolata</taxon>
        <taxon>Ciliophora</taxon>
        <taxon>Intramacronucleata</taxon>
        <taxon>Oligohymenophorea</taxon>
        <taxon>Peniculida</taxon>
        <taxon>Parameciidae</taxon>
        <taxon>Paramecium</taxon>
    </lineage>
</organism>
<feature type="domain" description="GST N-terminal" evidence="3">
    <location>
        <begin position="1"/>
        <end position="82"/>
    </location>
</feature>
<dbReference type="Proteomes" id="UP000692954">
    <property type="component" value="Unassembled WGS sequence"/>
</dbReference>
<reference evidence="5" key="1">
    <citation type="submission" date="2021-01" db="EMBL/GenBank/DDBJ databases">
        <authorList>
            <consortium name="Genoscope - CEA"/>
            <person name="William W."/>
        </authorList>
    </citation>
    <scope>NUCLEOTIDE SEQUENCE</scope>
</reference>
<keyword evidence="6" id="KW-1185">Reference proteome</keyword>
<evidence type="ECO:0000259" key="3">
    <source>
        <dbReference type="PROSITE" id="PS50404"/>
    </source>
</evidence>
<dbReference type="InterPro" id="IPR004045">
    <property type="entry name" value="Glutathione_S-Trfase_N"/>
</dbReference>
<gene>
    <name evidence="5" type="ORF">PSON_ATCC_30995.1.T0350162</name>
</gene>
<dbReference type="InterPro" id="IPR051369">
    <property type="entry name" value="GST_Theta"/>
</dbReference>
<keyword evidence="2" id="KW-0963">Cytoplasm</keyword>
<dbReference type="GO" id="GO:0004364">
    <property type="term" value="F:glutathione transferase activity"/>
    <property type="evidence" value="ECO:0007669"/>
    <property type="project" value="TreeGrafter"/>
</dbReference>
<feature type="domain" description="GST C-terminal" evidence="4">
    <location>
        <begin position="319"/>
        <end position="454"/>
    </location>
</feature>
<evidence type="ECO:0000259" key="4">
    <source>
        <dbReference type="PROSITE" id="PS50405"/>
    </source>
</evidence>
<evidence type="ECO:0000313" key="5">
    <source>
        <dbReference type="EMBL" id="CAD8076774.1"/>
    </source>
</evidence>
<evidence type="ECO:0008006" key="7">
    <source>
        <dbReference type="Google" id="ProtNLM"/>
    </source>
</evidence>
<dbReference type="SFLD" id="SFLDS00019">
    <property type="entry name" value="Glutathione_Transferase_(cytos"/>
    <property type="match status" value="3"/>
</dbReference>
<dbReference type="GO" id="GO:0006749">
    <property type="term" value="P:glutathione metabolic process"/>
    <property type="evidence" value="ECO:0007669"/>
    <property type="project" value="TreeGrafter"/>
</dbReference>
<feature type="domain" description="GST C-terminal" evidence="4">
    <location>
        <begin position="554"/>
        <end position="683"/>
    </location>
</feature>
<evidence type="ECO:0000313" key="6">
    <source>
        <dbReference type="Proteomes" id="UP000692954"/>
    </source>
</evidence>
<dbReference type="AlphaFoldDB" id="A0A8S1MPD5"/>
<dbReference type="InterPro" id="IPR010987">
    <property type="entry name" value="Glutathione-S-Trfase_C-like"/>
</dbReference>
<evidence type="ECO:0000256" key="2">
    <source>
        <dbReference type="ARBA" id="ARBA00022490"/>
    </source>
</evidence>
<dbReference type="PROSITE" id="PS50404">
    <property type="entry name" value="GST_NTER"/>
    <property type="match status" value="3"/>
</dbReference>
<dbReference type="FunFam" id="1.20.1050.10:FF:000067">
    <property type="entry name" value="Uncharacterized protein"/>
    <property type="match status" value="3"/>
</dbReference>
<comment type="subcellular location">
    <subcellularLocation>
        <location evidence="1">Cytoplasm</location>
    </subcellularLocation>
</comment>
<dbReference type="EMBL" id="CAJJDN010000035">
    <property type="protein sequence ID" value="CAD8076774.1"/>
    <property type="molecule type" value="Genomic_DNA"/>
</dbReference>
<dbReference type="PROSITE" id="PS50405">
    <property type="entry name" value="GST_CTER"/>
    <property type="match status" value="3"/>
</dbReference>
<protein>
    <recommendedName>
        <fullName evidence="7">Glutathione S-transferase</fullName>
    </recommendedName>
</protein>
<dbReference type="OrthoDB" id="2309723at2759"/>
<dbReference type="GO" id="GO:0005737">
    <property type="term" value="C:cytoplasm"/>
    <property type="evidence" value="ECO:0007669"/>
    <property type="project" value="UniProtKB-SubCell"/>
</dbReference>